<feature type="compositionally biased region" description="Acidic residues" evidence="1">
    <location>
        <begin position="82"/>
        <end position="99"/>
    </location>
</feature>
<proteinExistence type="predicted"/>
<evidence type="ECO:0008006" key="4">
    <source>
        <dbReference type="Google" id="ProtNLM"/>
    </source>
</evidence>
<gene>
    <name evidence="2" type="ORF">CCR75_000548</name>
</gene>
<protein>
    <recommendedName>
        <fullName evidence="4">F-box domain-containing protein</fullName>
    </recommendedName>
</protein>
<dbReference type="RefSeq" id="XP_067822828.1">
    <property type="nucleotide sequence ID" value="XM_067958655.1"/>
</dbReference>
<dbReference type="KEGG" id="blac:94344326"/>
<sequence length="109" mass="12275">MKVSSSSRAIFRALEVETLLEGVLVMLDLPSSANLLEILASNVLWQSVLNQNHFWKKMLFTHFGGDLPPVEHLNNVIGQNIDSDDEDSDEEESDEEEESLSVHTDGYKE</sequence>
<dbReference type="EMBL" id="SHOA02000001">
    <property type="protein sequence ID" value="TDH73330.1"/>
    <property type="molecule type" value="Genomic_DNA"/>
</dbReference>
<evidence type="ECO:0000256" key="1">
    <source>
        <dbReference type="SAM" id="MobiDB-lite"/>
    </source>
</evidence>
<evidence type="ECO:0000313" key="2">
    <source>
        <dbReference type="EMBL" id="TDH73330.1"/>
    </source>
</evidence>
<accession>A0A976NZ89</accession>
<reference evidence="2 3" key="1">
    <citation type="journal article" date="2021" name="Genome Biol.">
        <title>AFLAP: assembly-free linkage analysis pipeline using k-mers from genome sequencing data.</title>
        <authorList>
            <person name="Fletcher K."/>
            <person name="Zhang L."/>
            <person name="Gil J."/>
            <person name="Han R."/>
            <person name="Cavanaugh K."/>
            <person name="Michelmore R."/>
        </authorList>
    </citation>
    <scope>NUCLEOTIDE SEQUENCE [LARGE SCALE GENOMIC DNA]</scope>
    <source>
        <strain evidence="2 3">SF5</strain>
    </source>
</reference>
<name>A0A976NZ89_BRELC</name>
<comment type="caution">
    <text evidence="2">The sequence shown here is derived from an EMBL/GenBank/DDBJ whole genome shotgun (WGS) entry which is preliminary data.</text>
</comment>
<dbReference type="Proteomes" id="UP000294530">
    <property type="component" value="Unassembled WGS sequence"/>
</dbReference>
<organism evidence="2 3">
    <name type="scientific">Bremia lactucae</name>
    <name type="common">Lettuce downy mildew</name>
    <dbReference type="NCBI Taxonomy" id="4779"/>
    <lineage>
        <taxon>Eukaryota</taxon>
        <taxon>Sar</taxon>
        <taxon>Stramenopiles</taxon>
        <taxon>Oomycota</taxon>
        <taxon>Peronosporomycetes</taxon>
        <taxon>Peronosporales</taxon>
        <taxon>Peronosporaceae</taxon>
        <taxon>Bremia</taxon>
    </lineage>
</organism>
<dbReference type="AlphaFoldDB" id="A0A976NZ89"/>
<evidence type="ECO:0000313" key="3">
    <source>
        <dbReference type="Proteomes" id="UP000294530"/>
    </source>
</evidence>
<keyword evidence="3" id="KW-1185">Reference proteome</keyword>
<dbReference type="GeneID" id="94344326"/>
<feature type="region of interest" description="Disordered" evidence="1">
    <location>
        <begin position="74"/>
        <end position="109"/>
    </location>
</feature>